<protein>
    <submittedName>
        <fullName evidence="1">Uncharacterized protein</fullName>
    </submittedName>
</protein>
<sequence>MAKPFRLDPMTLIAIWLRDKPAYEKFFQDLRDQGYDEDRLNIFKELAKIIPPLADMVRFADFGSFDPKIIELWREFYDAPLWITEPMALLGITNEPGRDWANKYWFSHWRQPGRFELGEIYRRGLLGKPLIGQDEIGGGATIGEAEKLVM</sequence>
<comment type="caution">
    <text evidence="1">The sequence shown here is derived from an EMBL/GenBank/DDBJ whole genome shotgun (WGS) entry which is preliminary data.</text>
</comment>
<gene>
    <name evidence="1" type="ORF">S03H2_21419</name>
</gene>
<name>X1FFY7_9ZZZZ</name>
<organism evidence="1">
    <name type="scientific">marine sediment metagenome</name>
    <dbReference type="NCBI Taxonomy" id="412755"/>
    <lineage>
        <taxon>unclassified sequences</taxon>
        <taxon>metagenomes</taxon>
        <taxon>ecological metagenomes</taxon>
    </lineage>
</organism>
<dbReference type="AlphaFoldDB" id="X1FFY7"/>
<reference evidence="1" key="1">
    <citation type="journal article" date="2014" name="Front. Microbiol.">
        <title>High frequency of phylogenetically diverse reductive dehalogenase-homologous genes in deep subseafloor sedimentary metagenomes.</title>
        <authorList>
            <person name="Kawai M."/>
            <person name="Futagami T."/>
            <person name="Toyoda A."/>
            <person name="Takaki Y."/>
            <person name="Nishi S."/>
            <person name="Hori S."/>
            <person name="Arai W."/>
            <person name="Tsubouchi T."/>
            <person name="Morono Y."/>
            <person name="Uchiyama I."/>
            <person name="Ito T."/>
            <person name="Fujiyama A."/>
            <person name="Inagaki F."/>
            <person name="Takami H."/>
        </authorList>
    </citation>
    <scope>NUCLEOTIDE SEQUENCE</scope>
    <source>
        <strain evidence="1">Expedition CK06-06</strain>
    </source>
</reference>
<evidence type="ECO:0000313" key="1">
    <source>
        <dbReference type="EMBL" id="GAH44521.1"/>
    </source>
</evidence>
<dbReference type="EMBL" id="BARU01011397">
    <property type="protein sequence ID" value="GAH44521.1"/>
    <property type="molecule type" value="Genomic_DNA"/>
</dbReference>
<accession>X1FFY7</accession>
<feature type="non-terminal residue" evidence="1">
    <location>
        <position position="150"/>
    </location>
</feature>
<proteinExistence type="predicted"/>